<dbReference type="PROSITE" id="PS50829">
    <property type="entry name" value="GYF"/>
    <property type="match status" value="1"/>
</dbReference>
<feature type="compositionally biased region" description="Basic and acidic residues" evidence="1">
    <location>
        <begin position="1"/>
        <end position="14"/>
    </location>
</feature>
<evidence type="ECO:0000313" key="3">
    <source>
        <dbReference type="EMBL" id="ONK80457.1"/>
    </source>
</evidence>
<dbReference type="InterPro" id="IPR035445">
    <property type="entry name" value="GYF-like_dom_sf"/>
</dbReference>
<gene>
    <name evidence="3" type="ORF">A4U43_C01F17910</name>
</gene>
<protein>
    <recommendedName>
        <fullName evidence="2">GYF domain-containing protein</fullName>
    </recommendedName>
</protein>
<dbReference type="Gene3D" id="3.30.1490.40">
    <property type="match status" value="1"/>
</dbReference>
<dbReference type="AlphaFoldDB" id="A0A5P1FSQ1"/>
<dbReference type="SMART" id="SM00444">
    <property type="entry name" value="GYF"/>
    <property type="match status" value="1"/>
</dbReference>
<dbReference type="OMA" id="WHDEERD"/>
<feature type="region of interest" description="Disordered" evidence="1">
    <location>
        <begin position="1"/>
        <end position="238"/>
    </location>
</feature>
<dbReference type="Gramene" id="ONK80457">
    <property type="protein sequence ID" value="ONK80457"/>
    <property type="gene ID" value="A4U43_C01F17910"/>
</dbReference>
<dbReference type="SUPFAM" id="SSF55277">
    <property type="entry name" value="GYF domain"/>
    <property type="match status" value="1"/>
</dbReference>
<name>A0A5P1FSQ1_ASPOF</name>
<feature type="compositionally biased region" description="Basic and acidic residues" evidence="1">
    <location>
        <begin position="636"/>
        <end position="649"/>
    </location>
</feature>
<feature type="compositionally biased region" description="Basic and acidic residues" evidence="1">
    <location>
        <begin position="58"/>
        <end position="107"/>
    </location>
</feature>
<reference evidence="4" key="1">
    <citation type="journal article" date="2017" name="Nat. Commun.">
        <title>The asparagus genome sheds light on the origin and evolution of a young Y chromosome.</title>
        <authorList>
            <person name="Harkess A."/>
            <person name="Zhou J."/>
            <person name="Xu C."/>
            <person name="Bowers J.E."/>
            <person name="Van der Hulst R."/>
            <person name="Ayyampalayam S."/>
            <person name="Mercati F."/>
            <person name="Riccardi P."/>
            <person name="McKain M.R."/>
            <person name="Kakrana A."/>
            <person name="Tang H."/>
            <person name="Ray J."/>
            <person name="Groenendijk J."/>
            <person name="Arikit S."/>
            <person name="Mathioni S.M."/>
            <person name="Nakano M."/>
            <person name="Shan H."/>
            <person name="Telgmann-Rauber A."/>
            <person name="Kanno A."/>
            <person name="Yue Z."/>
            <person name="Chen H."/>
            <person name="Li W."/>
            <person name="Chen Y."/>
            <person name="Xu X."/>
            <person name="Zhang Y."/>
            <person name="Luo S."/>
            <person name="Chen H."/>
            <person name="Gao J."/>
            <person name="Mao Z."/>
            <person name="Pires J.C."/>
            <person name="Luo M."/>
            <person name="Kudrna D."/>
            <person name="Wing R.A."/>
            <person name="Meyers B.C."/>
            <person name="Yi K."/>
            <person name="Kong H."/>
            <person name="Lavrijsen P."/>
            <person name="Sunseri F."/>
            <person name="Falavigna A."/>
            <person name="Ye Y."/>
            <person name="Leebens-Mack J.H."/>
            <person name="Chen G."/>
        </authorList>
    </citation>
    <scope>NUCLEOTIDE SEQUENCE [LARGE SCALE GENOMIC DNA]</scope>
    <source>
        <strain evidence="4">cv. DH0086</strain>
    </source>
</reference>
<keyword evidence="4" id="KW-1185">Reference proteome</keyword>
<dbReference type="Pfam" id="PF02213">
    <property type="entry name" value="GYF"/>
    <property type="match status" value="1"/>
</dbReference>
<feature type="domain" description="GYF" evidence="2">
    <location>
        <begin position="537"/>
        <end position="588"/>
    </location>
</feature>
<evidence type="ECO:0000256" key="1">
    <source>
        <dbReference type="SAM" id="MobiDB-lite"/>
    </source>
</evidence>
<feature type="compositionally biased region" description="Polar residues" evidence="1">
    <location>
        <begin position="134"/>
        <end position="148"/>
    </location>
</feature>
<dbReference type="InterPro" id="IPR003169">
    <property type="entry name" value="GYF"/>
</dbReference>
<feature type="compositionally biased region" description="Polar residues" evidence="1">
    <location>
        <begin position="201"/>
        <end position="210"/>
    </location>
</feature>
<evidence type="ECO:0000313" key="4">
    <source>
        <dbReference type="Proteomes" id="UP000243459"/>
    </source>
</evidence>
<sequence>MAEEKRDLSKDHGRGGTLGGEGNEDEKVPMGFVDESKDQLTSENSIPLSPQWLYAKPTESKDMRHGTLSDTIHKDSWRLDGSQDKKEWRRNVPDIEPRRWRDEERETGLLGRRERRKEGDRENEHRKNDRRSDSNSTRESADSRSLPTSDRWHEVTGRNSAHEGRRDNKWSSRWGPEDKDKDSRTERKVEAGKEDQHSEKQSFAGNNRSLTESDSRDKWRPRHRQEAHSGGSSVYRAAPGFGLDRGRVEGSNVGFSPGRGRANFNGGLPLSSESNARPIGAAPVNMRDILHGKSGISKGTYHYPRGKLLDIYRKQKALPLFDQTPDGLEDVPSVTQSSLIGPLAFIVPGPEEGAVLDDISKGRIASSEVSYNTNKEMMAGNGDCEVDAGGMTLVENKEKSLNDLTGHGSSHNKGINVLDDPDSNFDESYKVNYVSSGSDTGAVTEFVSGDGVHYNSKVTDQFLANTEQQVVGKNTVIEDRKLEGTNSISSFDVSTKLPDDSNSLFDMPFVQDIPSEGAQYQNNKEVKIFKSTVPPEEMSLFYQDPQGEIQGPFLGADIISWFEQGFFGIDLPVCLIDAPAGMPFQPLGELMPHLTLNSNGGSVQYHIEESESLDILRGKLEVDAPASDGTGSFAGSEKRWTSSRTEEPLDPHIQPRLVEHNDSADSHCEKLPISNSKNLMGVPCSESQQLHDFSGQEIEEVLYTGRHTGSMENPLGKLANDLRELSQNPNAHSFLANDMGQPKPSGHNIPTENELNPLGLLWSSTGENFSPKA</sequence>
<dbReference type="PANTHER" id="PTHR46992:SF1">
    <property type="entry name" value="GYF DOMAIN-CONTAINING PROTEIN"/>
    <property type="match status" value="1"/>
</dbReference>
<feature type="compositionally biased region" description="Basic and acidic residues" evidence="1">
    <location>
        <begin position="116"/>
        <end position="133"/>
    </location>
</feature>
<dbReference type="CDD" id="cd00072">
    <property type="entry name" value="GYF"/>
    <property type="match status" value="1"/>
</dbReference>
<dbReference type="EMBL" id="CM007381">
    <property type="protein sequence ID" value="ONK80457.1"/>
    <property type="molecule type" value="Genomic_DNA"/>
</dbReference>
<feature type="region of interest" description="Disordered" evidence="1">
    <location>
        <begin position="626"/>
        <end position="649"/>
    </location>
</feature>
<dbReference type="PANTHER" id="PTHR46992">
    <property type="entry name" value="GYF DOMAIN-CONTAINING PROTEIN"/>
    <property type="match status" value="1"/>
</dbReference>
<accession>A0A5P1FSQ1</accession>
<organism evidence="3 4">
    <name type="scientific">Asparagus officinalis</name>
    <name type="common">Garden asparagus</name>
    <dbReference type="NCBI Taxonomy" id="4686"/>
    <lineage>
        <taxon>Eukaryota</taxon>
        <taxon>Viridiplantae</taxon>
        <taxon>Streptophyta</taxon>
        <taxon>Embryophyta</taxon>
        <taxon>Tracheophyta</taxon>
        <taxon>Spermatophyta</taxon>
        <taxon>Magnoliopsida</taxon>
        <taxon>Liliopsida</taxon>
        <taxon>Asparagales</taxon>
        <taxon>Asparagaceae</taxon>
        <taxon>Asparagoideae</taxon>
        <taxon>Asparagus</taxon>
    </lineage>
</organism>
<feature type="compositionally biased region" description="Basic and acidic residues" evidence="1">
    <location>
        <begin position="150"/>
        <end position="200"/>
    </location>
</feature>
<proteinExistence type="predicted"/>
<evidence type="ECO:0000259" key="2">
    <source>
        <dbReference type="PROSITE" id="PS50829"/>
    </source>
</evidence>
<dbReference type="Proteomes" id="UP000243459">
    <property type="component" value="Chromosome 1"/>
</dbReference>